<dbReference type="AlphaFoldDB" id="A0A1B6Q9K0"/>
<evidence type="ECO:0000313" key="3">
    <source>
        <dbReference type="EMBL" id="KXG34580.1"/>
    </source>
</evidence>
<dbReference type="SMART" id="SM00256">
    <property type="entry name" value="FBOX"/>
    <property type="match status" value="1"/>
</dbReference>
<dbReference type="CDD" id="cd22157">
    <property type="entry name" value="F-box_AtFBW1-like"/>
    <property type="match status" value="1"/>
</dbReference>
<dbReference type="OrthoDB" id="672358at2759"/>
<dbReference type="Gene3D" id="1.20.1280.50">
    <property type="match status" value="1"/>
</dbReference>
<name>A0A1B6Q9K0_SORBI</name>
<dbReference type="PANTHER" id="PTHR35546:SF108">
    <property type="entry name" value="F-BOX DOMAIN-CONTAINING PROTEIN"/>
    <property type="match status" value="1"/>
</dbReference>
<dbReference type="InterPro" id="IPR056592">
    <property type="entry name" value="Beta-prop_At3g26010-like"/>
</dbReference>
<dbReference type="EMBL" id="CM000761">
    <property type="protein sequence ID" value="KXG34580.1"/>
    <property type="molecule type" value="Genomic_DNA"/>
</dbReference>
<feature type="domain" description="F-box" evidence="2">
    <location>
        <begin position="10"/>
        <end position="56"/>
    </location>
</feature>
<reference evidence="3 4" key="1">
    <citation type="journal article" date="2009" name="Nature">
        <title>The Sorghum bicolor genome and the diversification of grasses.</title>
        <authorList>
            <person name="Paterson A.H."/>
            <person name="Bowers J.E."/>
            <person name="Bruggmann R."/>
            <person name="Dubchak I."/>
            <person name="Grimwood J."/>
            <person name="Gundlach H."/>
            <person name="Haberer G."/>
            <person name="Hellsten U."/>
            <person name="Mitros T."/>
            <person name="Poliakov A."/>
            <person name="Schmutz J."/>
            <person name="Spannagl M."/>
            <person name="Tang H."/>
            <person name="Wang X."/>
            <person name="Wicker T."/>
            <person name="Bharti A.K."/>
            <person name="Chapman J."/>
            <person name="Feltus F.A."/>
            <person name="Gowik U."/>
            <person name="Grigoriev I.V."/>
            <person name="Lyons E."/>
            <person name="Maher C.A."/>
            <person name="Martis M."/>
            <person name="Narechania A."/>
            <person name="Otillar R.P."/>
            <person name="Penning B.W."/>
            <person name="Salamov A.A."/>
            <person name="Wang Y."/>
            <person name="Zhang L."/>
            <person name="Carpita N.C."/>
            <person name="Freeling M."/>
            <person name="Gingle A.R."/>
            <person name="Hash C.T."/>
            <person name="Keller B."/>
            <person name="Klein P."/>
            <person name="Kresovich S."/>
            <person name="McCann M.C."/>
            <person name="Ming R."/>
            <person name="Peterson D.G."/>
            <person name="Mehboob-ur-Rahman"/>
            <person name="Ware D."/>
            <person name="Westhoff P."/>
            <person name="Mayer K.F."/>
            <person name="Messing J."/>
            <person name="Rokhsar D.S."/>
        </authorList>
    </citation>
    <scope>NUCLEOTIDE SEQUENCE [LARGE SCALE GENOMIC DNA]</scope>
    <source>
        <strain evidence="4">cv. BTx623</strain>
    </source>
</reference>
<dbReference type="InterPro" id="IPR001810">
    <property type="entry name" value="F-box_dom"/>
</dbReference>
<dbReference type="Pfam" id="PF24750">
    <property type="entry name" value="b-prop_At3g26010-like"/>
    <property type="match status" value="1"/>
</dbReference>
<dbReference type="InterPro" id="IPR036047">
    <property type="entry name" value="F-box-like_dom_sf"/>
</dbReference>
<organism evidence="3 4">
    <name type="scientific">Sorghum bicolor</name>
    <name type="common">Sorghum</name>
    <name type="synonym">Sorghum vulgare</name>
    <dbReference type="NCBI Taxonomy" id="4558"/>
    <lineage>
        <taxon>Eukaryota</taxon>
        <taxon>Viridiplantae</taxon>
        <taxon>Streptophyta</taxon>
        <taxon>Embryophyta</taxon>
        <taxon>Tracheophyta</taxon>
        <taxon>Spermatophyta</taxon>
        <taxon>Magnoliopsida</taxon>
        <taxon>Liliopsida</taxon>
        <taxon>Poales</taxon>
        <taxon>Poaceae</taxon>
        <taxon>PACMAD clade</taxon>
        <taxon>Panicoideae</taxon>
        <taxon>Andropogonodae</taxon>
        <taxon>Andropogoneae</taxon>
        <taxon>Sorghinae</taxon>
        <taxon>Sorghum</taxon>
    </lineage>
</organism>
<dbReference type="InterPro" id="IPR055290">
    <property type="entry name" value="At3g26010-like"/>
</dbReference>
<dbReference type="PANTHER" id="PTHR35546">
    <property type="entry name" value="F-BOX PROTEIN INTERACTION DOMAIN PROTEIN-RELATED"/>
    <property type="match status" value="1"/>
</dbReference>
<dbReference type="Proteomes" id="UP000000768">
    <property type="component" value="Chromosome 2"/>
</dbReference>
<feature type="compositionally biased region" description="Acidic residues" evidence="1">
    <location>
        <begin position="86"/>
        <end position="97"/>
    </location>
</feature>
<dbReference type="Pfam" id="PF00646">
    <property type="entry name" value="F-box"/>
    <property type="match status" value="1"/>
</dbReference>
<protein>
    <recommendedName>
        <fullName evidence="2">F-box domain-containing protein</fullName>
    </recommendedName>
</protein>
<feature type="region of interest" description="Disordered" evidence="1">
    <location>
        <begin position="76"/>
        <end position="163"/>
    </location>
</feature>
<evidence type="ECO:0000256" key="1">
    <source>
        <dbReference type="SAM" id="MobiDB-lite"/>
    </source>
</evidence>
<feature type="compositionally biased region" description="Acidic residues" evidence="1">
    <location>
        <begin position="141"/>
        <end position="153"/>
    </location>
</feature>
<dbReference type="Gramene" id="KXG34580">
    <property type="protein sequence ID" value="KXG34580"/>
    <property type="gene ID" value="SORBI_3002G060600"/>
</dbReference>
<reference evidence="4" key="2">
    <citation type="journal article" date="2018" name="Plant J.">
        <title>The Sorghum bicolor reference genome: improved assembly, gene annotations, a transcriptome atlas, and signatures of genome organization.</title>
        <authorList>
            <person name="McCormick R.F."/>
            <person name="Truong S.K."/>
            <person name="Sreedasyam A."/>
            <person name="Jenkins J."/>
            <person name="Shu S."/>
            <person name="Sims D."/>
            <person name="Kennedy M."/>
            <person name="Amirebrahimi M."/>
            <person name="Weers B.D."/>
            <person name="McKinley B."/>
            <person name="Mattison A."/>
            <person name="Morishige D.T."/>
            <person name="Grimwood J."/>
            <person name="Schmutz J."/>
            <person name="Mullet J.E."/>
        </authorList>
    </citation>
    <scope>NUCLEOTIDE SEQUENCE [LARGE SCALE GENOMIC DNA]</scope>
    <source>
        <strain evidence="4">cv. BTx623</strain>
    </source>
</reference>
<evidence type="ECO:0000313" key="4">
    <source>
        <dbReference type="Proteomes" id="UP000000768"/>
    </source>
</evidence>
<proteinExistence type="predicted"/>
<dbReference type="SUPFAM" id="SSF81383">
    <property type="entry name" value="F-box domain"/>
    <property type="match status" value="1"/>
</dbReference>
<sequence length="476" mass="52218">MDCSNRSVAAAASASLPDDPLVEILSRVPIKSLCRCKCVSKAWRDLITDPLNHKKLPQTLEGFFLIVNSCVDDSNSDGGDIGSDGSSDDSDDGDGEDSGSGGSGKNSDSDNGDGEDSNSDGGCDDSHSANGDGEDRSGDGGSDDSDSDDGDSEDSSRDGGDSNNFRRQVCVHFIDMLGRPPRPVDHCFPFLTELPGIVNICVLDDCNGLLLFDFFQVSGESLSKSYIVSNPATEQWVVVPDPDMKWLSLAYLVFDPVASSHFHLVQIRADKIPVHIYSSKSGVWSPVRSDWGELRIAPGLGIAYANGMLYAVLYEGNQIAVMDVEGNTRKVIPMPFQEGNEFRTCSDYVGQSQGRLHLIYHADLGHDDISPEQQNNELFIWVLEDYDTEEWVLKDTVSFLKLFGKITGQTINGFEVVAIHPDHNLVFLIHHFNLELISYNMDSKEVCQLCTLGTGYRSITPYVPYFKELSTLENKH</sequence>
<gene>
    <name evidence="3" type="ORF">SORBI_3002G060600</name>
</gene>
<evidence type="ECO:0000259" key="2">
    <source>
        <dbReference type="PROSITE" id="PS50181"/>
    </source>
</evidence>
<accession>A0A1B6Q9K0</accession>
<dbReference type="PROSITE" id="PS50181">
    <property type="entry name" value="FBOX"/>
    <property type="match status" value="1"/>
</dbReference>
<keyword evidence="4" id="KW-1185">Reference proteome</keyword>
<dbReference type="InParanoid" id="A0A1B6Q9K0"/>
<dbReference type="SUPFAM" id="SSF101898">
    <property type="entry name" value="NHL repeat"/>
    <property type="match status" value="1"/>
</dbReference>
<dbReference type="OMA" id="IVNSCVD"/>